<proteinExistence type="predicted"/>
<accession>A0AAD6M627</accession>
<dbReference type="EMBL" id="JAQIZT010000012">
    <property type="protein sequence ID" value="KAJ6978197.1"/>
    <property type="molecule type" value="Genomic_DNA"/>
</dbReference>
<dbReference type="Proteomes" id="UP001164929">
    <property type="component" value="Chromosome 12"/>
</dbReference>
<dbReference type="AlphaFoldDB" id="A0AAD6M627"/>
<name>A0AAD6M627_9ROSI</name>
<protein>
    <submittedName>
        <fullName evidence="1">Uncharacterized protein</fullName>
    </submittedName>
</protein>
<sequence length="112" mass="12569">MELPACLAGYGFKSHLPGMARNKERIRNASALKMKGNIGDLIHLVSFRDGLESEEDRNKSGKRSETFLRLMPGKEEEFTERINASDSDKIGFILLDRASCNVTPEIQHPKAH</sequence>
<reference evidence="1" key="1">
    <citation type="journal article" date="2023" name="Mol. Ecol. Resour.">
        <title>Chromosome-level genome assembly of a triploid poplar Populus alba 'Berolinensis'.</title>
        <authorList>
            <person name="Chen S."/>
            <person name="Yu Y."/>
            <person name="Wang X."/>
            <person name="Wang S."/>
            <person name="Zhang T."/>
            <person name="Zhou Y."/>
            <person name="He R."/>
            <person name="Meng N."/>
            <person name="Wang Y."/>
            <person name="Liu W."/>
            <person name="Liu Z."/>
            <person name="Liu J."/>
            <person name="Guo Q."/>
            <person name="Huang H."/>
            <person name="Sederoff R.R."/>
            <person name="Wang G."/>
            <person name="Qu G."/>
            <person name="Chen S."/>
        </authorList>
    </citation>
    <scope>NUCLEOTIDE SEQUENCE</scope>
    <source>
        <strain evidence="1">SC-2020</strain>
    </source>
</reference>
<evidence type="ECO:0000313" key="1">
    <source>
        <dbReference type="EMBL" id="KAJ6978197.1"/>
    </source>
</evidence>
<keyword evidence="2" id="KW-1185">Reference proteome</keyword>
<gene>
    <name evidence="1" type="ORF">NC653_029938</name>
</gene>
<comment type="caution">
    <text evidence="1">The sequence shown here is derived from an EMBL/GenBank/DDBJ whole genome shotgun (WGS) entry which is preliminary data.</text>
</comment>
<organism evidence="1 2">
    <name type="scientific">Populus alba x Populus x berolinensis</name>
    <dbReference type="NCBI Taxonomy" id="444605"/>
    <lineage>
        <taxon>Eukaryota</taxon>
        <taxon>Viridiplantae</taxon>
        <taxon>Streptophyta</taxon>
        <taxon>Embryophyta</taxon>
        <taxon>Tracheophyta</taxon>
        <taxon>Spermatophyta</taxon>
        <taxon>Magnoliopsida</taxon>
        <taxon>eudicotyledons</taxon>
        <taxon>Gunneridae</taxon>
        <taxon>Pentapetalae</taxon>
        <taxon>rosids</taxon>
        <taxon>fabids</taxon>
        <taxon>Malpighiales</taxon>
        <taxon>Salicaceae</taxon>
        <taxon>Saliceae</taxon>
        <taxon>Populus</taxon>
    </lineage>
</organism>
<evidence type="ECO:0000313" key="2">
    <source>
        <dbReference type="Proteomes" id="UP001164929"/>
    </source>
</evidence>